<sequence>MKIELPSISAQQKTIFELATQEAIETLQQNLTAPSIAPQTEIDETLYGREHLLRENEGYKAPHPDVIGAYFRHFQRHFPEYGTDGRLAALLGLSSDRRVREFKNGDRTIPYGIWRKFLVMTGRAPQDVIKVFANMG</sequence>
<organism evidence="1 2">
    <name type="scientific">Chitinibacter fontanus</name>
    <dbReference type="NCBI Taxonomy" id="1737446"/>
    <lineage>
        <taxon>Bacteria</taxon>
        <taxon>Pseudomonadati</taxon>
        <taxon>Pseudomonadota</taxon>
        <taxon>Betaproteobacteria</taxon>
        <taxon>Neisseriales</taxon>
        <taxon>Chitinibacteraceae</taxon>
        <taxon>Chitinibacter</taxon>
    </lineage>
</organism>
<dbReference type="Proteomes" id="UP000510822">
    <property type="component" value="Chromosome"/>
</dbReference>
<keyword evidence="2" id="KW-1185">Reference proteome</keyword>
<dbReference type="KEGG" id="cfon:HZU75_04415"/>
<evidence type="ECO:0000313" key="1">
    <source>
        <dbReference type="EMBL" id="QLI80835.1"/>
    </source>
</evidence>
<evidence type="ECO:0000313" key="2">
    <source>
        <dbReference type="Proteomes" id="UP000510822"/>
    </source>
</evidence>
<protein>
    <submittedName>
        <fullName evidence="1">Uncharacterized protein</fullName>
    </submittedName>
</protein>
<dbReference type="RefSeq" id="WP_180307969.1">
    <property type="nucleotide sequence ID" value="NZ_CP058952.1"/>
</dbReference>
<accession>A0A7D5V8M1</accession>
<dbReference type="EMBL" id="CP058952">
    <property type="protein sequence ID" value="QLI80835.1"/>
    <property type="molecule type" value="Genomic_DNA"/>
</dbReference>
<reference evidence="1 2" key="1">
    <citation type="journal article" date="2016" name="Int. J. Syst. Evol. Microbiol.">
        <title>Chitinibacter fontanus sp. nov., isolated from a spring.</title>
        <authorList>
            <person name="Sheu S.Y."/>
            <person name="Li Y.S."/>
            <person name="Young C.C."/>
            <person name="Chen W.M."/>
        </authorList>
    </citation>
    <scope>NUCLEOTIDE SEQUENCE [LARGE SCALE GENOMIC DNA]</scope>
    <source>
        <strain evidence="1 2">STM-7</strain>
    </source>
</reference>
<gene>
    <name evidence="1" type="ORF">HZU75_04415</name>
</gene>
<dbReference type="AlphaFoldDB" id="A0A7D5V8M1"/>
<proteinExistence type="predicted"/>
<name>A0A7D5V8M1_9NEIS</name>